<dbReference type="GO" id="GO:0009251">
    <property type="term" value="P:glucan catabolic process"/>
    <property type="evidence" value="ECO:0007669"/>
    <property type="project" value="TreeGrafter"/>
</dbReference>
<evidence type="ECO:0000256" key="3">
    <source>
        <dbReference type="ARBA" id="ARBA00023295"/>
    </source>
</evidence>
<evidence type="ECO:0000256" key="1">
    <source>
        <dbReference type="ARBA" id="ARBA00005336"/>
    </source>
</evidence>
<dbReference type="GO" id="GO:0008422">
    <property type="term" value="F:beta-glucosidase activity"/>
    <property type="evidence" value="ECO:0007669"/>
    <property type="project" value="UniProtKB-ARBA"/>
</dbReference>
<dbReference type="Pfam" id="PF14310">
    <property type="entry name" value="Fn3-like"/>
    <property type="match status" value="1"/>
</dbReference>
<evidence type="ECO:0000256" key="6">
    <source>
        <dbReference type="ARBA" id="ARBA00032594"/>
    </source>
</evidence>
<dbReference type="InterPro" id="IPR001764">
    <property type="entry name" value="Glyco_hydro_3_N"/>
</dbReference>
<sequence>MKTNKIEELLDAMTLDEQASLLAGADFWTTVTIPRLGVPAFKVTDGPNGARGGIFKDGPKTACFPVGIGLAATWNPTLIEETGAALGVEAKLKGARVLLAPTVNLQRTVFNGRNFECHSEDPWLASEMAVAYVKGVQSQGVAATIKHFVGNESEYQRMSMSSEIPERALRELYLVPFERAVKEAGVMAVMTGYNRVDGTFMADHRRLVTEVLRDEWGFDGLVMTDWMASHDTVYSVLAGCDLEMPGPTRERGAKVVAAVQDGRLLASSVRACARRVLQLADRLGCFADPVIPAERADDLPAHRALIRRLGAEGAVLLKNEAGALPGAAGALLPLSPKAGQTVALIGRAATVPQIMGGGSANVNAFYRVAPADALRAACPGVNFSHHIGADIHRYTPVLAQPMTLDLYASADLSGPVVATQTVPNSEAQWIGTLPPGIAPDQHYSARTTLRYVADAHGEHAFSLIVAGVARATLNGEPVLDAWTGWQRGETYFTFGCDEVIHRRTMHAGEVAELVVEFSSVMPLAPGDEGPHGFAALRIGAARVLGEADIAAAVEAARNADVAIVFAGLNAEWDNEGLDRTGITLPHGQNELIARVAAANPRTVVVLQTGSPVTLPWLADVGAVLQAWYPGQECGNAIADVLLGAAEPGGRLPQTWPLRLDNSVAIGNPEVYPGVDGHVRYDEGVFIGYRHYEQRGLATQFAFGHGLSYTTFVFEGLTLDRSTLQPGDTLTATLTVRNTGPRAGSEVVQLYVHDEASSLARPPQELKAFAKVTLQPGEARRVSLSLGMRAFAAYDEARAAWIAEAGRFELRAGASSADLRQRAGVTLAADWVERVAG</sequence>
<dbReference type="STRING" id="395495.Lcho_4330"/>
<dbReference type="InterPro" id="IPR050288">
    <property type="entry name" value="Cellulose_deg_GH3"/>
</dbReference>
<evidence type="ECO:0000313" key="9">
    <source>
        <dbReference type="EMBL" id="ACB36581.1"/>
    </source>
</evidence>
<protein>
    <recommendedName>
        <fullName evidence="6">Beta-D-glucoside glucohydrolase</fullName>
    </recommendedName>
    <alternativeName>
        <fullName evidence="4">Cellobiase</fullName>
    </alternativeName>
    <alternativeName>
        <fullName evidence="5">Gentiobiase</fullName>
    </alternativeName>
</protein>
<dbReference type="InterPro" id="IPR036962">
    <property type="entry name" value="Glyco_hydro_3_N_sf"/>
</dbReference>
<dbReference type="InterPro" id="IPR037524">
    <property type="entry name" value="PA14/GLEYA"/>
</dbReference>
<keyword evidence="3 7" id="KW-0326">Glycosidase</keyword>
<keyword evidence="10" id="KW-1185">Reference proteome</keyword>
<name>B1Y0A2_LEPCP</name>
<evidence type="ECO:0000256" key="5">
    <source>
        <dbReference type="ARBA" id="ARBA00032194"/>
    </source>
</evidence>
<feature type="domain" description="PA14" evidence="8">
    <location>
        <begin position="397"/>
        <end position="554"/>
    </location>
</feature>
<dbReference type="AlphaFoldDB" id="B1Y0A2"/>
<dbReference type="InterPro" id="IPR017853">
    <property type="entry name" value="GH"/>
</dbReference>
<evidence type="ECO:0000256" key="7">
    <source>
        <dbReference type="RuleBase" id="RU361161"/>
    </source>
</evidence>
<proteinExistence type="inferred from homology"/>
<dbReference type="Proteomes" id="UP000001693">
    <property type="component" value="Chromosome"/>
</dbReference>
<dbReference type="InterPro" id="IPR019800">
    <property type="entry name" value="Glyco_hydro_3_AS"/>
</dbReference>
<dbReference type="Gene3D" id="2.60.40.10">
    <property type="entry name" value="Immunoglobulins"/>
    <property type="match status" value="1"/>
</dbReference>
<dbReference type="Gene3D" id="2.60.120.260">
    <property type="entry name" value="Galactose-binding domain-like"/>
    <property type="match status" value="1"/>
</dbReference>
<accession>B1Y0A2</accession>
<evidence type="ECO:0000259" key="8">
    <source>
        <dbReference type="PROSITE" id="PS51820"/>
    </source>
</evidence>
<dbReference type="OrthoDB" id="9781691at2"/>
<dbReference type="KEGG" id="lch:Lcho_4330"/>
<dbReference type="RefSeq" id="WP_012349322.1">
    <property type="nucleotide sequence ID" value="NC_010524.1"/>
</dbReference>
<dbReference type="InterPro" id="IPR036881">
    <property type="entry name" value="Glyco_hydro_3_C_sf"/>
</dbReference>
<dbReference type="SUPFAM" id="SSF56988">
    <property type="entry name" value="Anthrax protective antigen"/>
    <property type="match status" value="1"/>
</dbReference>
<reference evidence="9 10" key="1">
    <citation type="submission" date="2008-03" db="EMBL/GenBank/DDBJ databases">
        <title>Complete sequence of Leptothrix cholodnii SP-6.</title>
        <authorList>
            <consortium name="US DOE Joint Genome Institute"/>
            <person name="Copeland A."/>
            <person name="Lucas S."/>
            <person name="Lapidus A."/>
            <person name="Glavina del Rio T."/>
            <person name="Dalin E."/>
            <person name="Tice H."/>
            <person name="Bruce D."/>
            <person name="Goodwin L."/>
            <person name="Pitluck S."/>
            <person name="Chertkov O."/>
            <person name="Brettin T."/>
            <person name="Detter J.C."/>
            <person name="Han C."/>
            <person name="Kuske C.R."/>
            <person name="Schmutz J."/>
            <person name="Larimer F."/>
            <person name="Land M."/>
            <person name="Hauser L."/>
            <person name="Kyrpides N."/>
            <person name="Lykidis A."/>
            <person name="Emerson D."/>
            <person name="Richardson P."/>
        </authorList>
    </citation>
    <scope>NUCLEOTIDE SEQUENCE [LARGE SCALE GENOMIC DNA]</scope>
    <source>
        <strain evidence="10">ATCC 51168 / LMG 8142 / SP-6</strain>
    </source>
</reference>
<dbReference type="SMART" id="SM01217">
    <property type="entry name" value="Fn3_like"/>
    <property type="match status" value="1"/>
</dbReference>
<dbReference type="PRINTS" id="PR00133">
    <property type="entry name" value="GLHYDRLASE3"/>
</dbReference>
<dbReference type="Pfam" id="PF00933">
    <property type="entry name" value="Glyco_hydro_3"/>
    <property type="match status" value="1"/>
</dbReference>
<dbReference type="InterPro" id="IPR026891">
    <property type="entry name" value="Fn3-like"/>
</dbReference>
<organism evidence="9 10">
    <name type="scientific">Leptothrix cholodnii (strain ATCC 51168 / LMG 8142 / SP-6)</name>
    <name type="common">Leptothrix discophora (strain SP-6)</name>
    <dbReference type="NCBI Taxonomy" id="395495"/>
    <lineage>
        <taxon>Bacteria</taxon>
        <taxon>Pseudomonadati</taxon>
        <taxon>Pseudomonadota</taxon>
        <taxon>Betaproteobacteria</taxon>
        <taxon>Burkholderiales</taxon>
        <taxon>Sphaerotilaceae</taxon>
        <taxon>Leptothrix</taxon>
    </lineage>
</organism>
<dbReference type="FunFam" id="2.60.40.10:FF:000495">
    <property type="entry name" value="Periplasmic beta-glucosidase"/>
    <property type="match status" value="1"/>
</dbReference>
<dbReference type="eggNOG" id="COG1472">
    <property type="taxonomic scope" value="Bacteria"/>
</dbReference>
<evidence type="ECO:0000313" key="10">
    <source>
        <dbReference type="Proteomes" id="UP000001693"/>
    </source>
</evidence>
<gene>
    <name evidence="9" type="ordered locus">Lcho_4330</name>
</gene>
<dbReference type="Gene3D" id="3.20.20.300">
    <property type="entry name" value="Glycoside hydrolase, family 3, N-terminal domain"/>
    <property type="match status" value="1"/>
</dbReference>
<evidence type="ECO:0000256" key="2">
    <source>
        <dbReference type="ARBA" id="ARBA00022801"/>
    </source>
</evidence>
<dbReference type="SUPFAM" id="SSF52279">
    <property type="entry name" value="Beta-D-glucan exohydrolase, C-terminal domain"/>
    <property type="match status" value="1"/>
</dbReference>
<dbReference type="EMBL" id="CP001013">
    <property type="protein sequence ID" value="ACB36581.1"/>
    <property type="molecule type" value="Genomic_DNA"/>
</dbReference>
<dbReference type="PANTHER" id="PTHR42715">
    <property type="entry name" value="BETA-GLUCOSIDASE"/>
    <property type="match status" value="1"/>
</dbReference>
<dbReference type="PROSITE" id="PS51820">
    <property type="entry name" value="PA14"/>
    <property type="match status" value="1"/>
</dbReference>
<dbReference type="CAZy" id="GH3">
    <property type="family name" value="Glycoside Hydrolase Family 3"/>
</dbReference>
<comment type="similarity">
    <text evidence="1 7">Belongs to the glycosyl hydrolase 3 family.</text>
</comment>
<evidence type="ECO:0000256" key="4">
    <source>
        <dbReference type="ARBA" id="ARBA00031448"/>
    </source>
</evidence>
<dbReference type="HOGENOM" id="CLU_004542_4_0_4"/>
<dbReference type="PANTHER" id="PTHR42715:SF3">
    <property type="entry name" value="BETA-GLUCOSIDASE B-RELATED"/>
    <property type="match status" value="1"/>
</dbReference>
<dbReference type="Gene3D" id="3.40.50.1700">
    <property type="entry name" value="Glycoside hydrolase family 3 C-terminal domain"/>
    <property type="match status" value="1"/>
</dbReference>
<keyword evidence="2 7" id="KW-0378">Hydrolase</keyword>
<dbReference type="PROSITE" id="PS00775">
    <property type="entry name" value="GLYCOSYL_HYDROL_F3"/>
    <property type="match status" value="1"/>
</dbReference>
<dbReference type="SUPFAM" id="SSF51445">
    <property type="entry name" value="(Trans)glycosidases"/>
    <property type="match status" value="1"/>
</dbReference>
<dbReference type="InterPro" id="IPR002772">
    <property type="entry name" value="Glyco_hydro_3_C"/>
</dbReference>
<dbReference type="InterPro" id="IPR013783">
    <property type="entry name" value="Ig-like_fold"/>
</dbReference>
<dbReference type="Pfam" id="PF01915">
    <property type="entry name" value="Glyco_hydro_3_C"/>
    <property type="match status" value="1"/>
</dbReference>